<evidence type="ECO:0000259" key="2">
    <source>
        <dbReference type="Pfam" id="PF02979"/>
    </source>
</evidence>
<sequence length="83" mass="9311">MSIDTLKVDIIKKAWEDEDFKARLLADPRSALQEEFGHEIPEGIELQVMAVTPTKYALIIPPKPEELDQFTGAGAQPQMATWT</sequence>
<evidence type="ECO:0000313" key="4">
    <source>
        <dbReference type="Proteomes" id="UP000078454"/>
    </source>
</evidence>
<dbReference type="EMBL" id="LYPB01000074">
    <property type="protein sequence ID" value="OAS16729.1"/>
    <property type="molecule type" value="Genomic_DNA"/>
</dbReference>
<dbReference type="OrthoDB" id="1371078at2"/>
<dbReference type="AlphaFoldDB" id="A0A198A5H4"/>
<dbReference type="SUPFAM" id="SSF56209">
    <property type="entry name" value="Nitrile hydratase alpha chain"/>
    <property type="match status" value="1"/>
</dbReference>
<feature type="domain" description="Nitrile hydratase alpha/Thiocyanate hydrolase gamma" evidence="2">
    <location>
        <begin position="9"/>
        <end position="60"/>
    </location>
</feature>
<dbReference type="RefSeq" id="WP_068666886.1">
    <property type="nucleotide sequence ID" value="NZ_LYPB01000074.1"/>
</dbReference>
<dbReference type="GO" id="GO:0003824">
    <property type="term" value="F:catalytic activity"/>
    <property type="evidence" value="ECO:0007669"/>
    <property type="project" value="InterPro"/>
</dbReference>
<name>A0A198A5H4_9BACL</name>
<dbReference type="STRING" id="1850517.A8708_07640"/>
<protein>
    <recommendedName>
        <fullName evidence="2">Nitrile hydratase alpha/Thiocyanate hydrolase gamma domain-containing protein</fullName>
    </recommendedName>
</protein>
<accession>A0A198A5H4</accession>
<gene>
    <name evidence="3" type="ORF">A8708_07640</name>
</gene>
<dbReference type="InterPro" id="IPR022513">
    <property type="entry name" value="TOMM_pelo"/>
</dbReference>
<dbReference type="GO" id="GO:0046914">
    <property type="term" value="F:transition metal ion binding"/>
    <property type="evidence" value="ECO:0007669"/>
    <property type="project" value="InterPro"/>
</dbReference>
<dbReference type="NCBIfam" id="TIGR03793">
    <property type="entry name" value="leader_NHLP"/>
    <property type="match status" value="1"/>
</dbReference>
<dbReference type="Proteomes" id="UP000078454">
    <property type="component" value="Unassembled WGS sequence"/>
</dbReference>
<dbReference type="InterPro" id="IPR036648">
    <property type="entry name" value="CN_Hdrase_a/SCN_Hdrase_g_sf"/>
</dbReference>
<keyword evidence="1" id="KW-0479">Metal-binding</keyword>
<dbReference type="InterPro" id="IPR004232">
    <property type="entry name" value="CN_Hdrtase_a/SCN_Hdrlase_g"/>
</dbReference>
<comment type="caution">
    <text evidence="3">The sequence shown here is derived from an EMBL/GenBank/DDBJ whole genome shotgun (WGS) entry which is preliminary data.</text>
</comment>
<dbReference type="Pfam" id="PF02979">
    <property type="entry name" value="NHase_alpha"/>
    <property type="match status" value="1"/>
</dbReference>
<proteinExistence type="predicted"/>
<keyword evidence="4" id="KW-1185">Reference proteome</keyword>
<organism evidence="3 4">
    <name type="scientific">Paenibacillus oryzisoli</name>
    <dbReference type="NCBI Taxonomy" id="1850517"/>
    <lineage>
        <taxon>Bacteria</taxon>
        <taxon>Bacillati</taxon>
        <taxon>Bacillota</taxon>
        <taxon>Bacilli</taxon>
        <taxon>Bacillales</taxon>
        <taxon>Paenibacillaceae</taxon>
        <taxon>Paenibacillus</taxon>
    </lineage>
</organism>
<evidence type="ECO:0000313" key="3">
    <source>
        <dbReference type="EMBL" id="OAS16729.1"/>
    </source>
</evidence>
<evidence type="ECO:0000256" key="1">
    <source>
        <dbReference type="ARBA" id="ARBA00022723"/>
    </source>
</evidence>
<dbReference type="Gene3D" id="3.90.330.10">
    <property type="entry name" value="Nitrile hydratase alpha /Thiocyanate hydrolase gamma"/>
    <property type="match status" value="1"/>
</dbReference>
<reference evidence="3 4" key="1">
    <citation type="submission" date="2016-05" db="EMBL/GenBank/DDBJ databases">
        <title>Paenibacillus sp. 1ZS3-15 nov., isolated from the rhizosphere soil.</title>
        <authorList>
            <person name="Zhang X.X."/>
            <person name="Zhang J."/>
        </authorList>
    </citation>
    <scope>NUCLEOTIDE SEQUENCE [LARGE SCALE GENOMIC DNA]</scope>
    <source>
        <strain evidence="3 4">1ZS3-15</strain>
    </source>
</reference>